<dbReference type="GO" id="GO:0005783">
    <property type="term" value="C:endoplasmic reticulum"/>
    <property type="evidence" value="ECO:0007669"/>
    <property type="project" value="TreeGrafter"/>
</dbReference>
<evidence type="ECO:0000256" key="4">
    <source>
        <dbReference type="ARBA" id="ARBA00022840"/>
    </source>
</evidence>
<dbReference type="FunCoup" id="A0A409XBJ9">
    <property type="interactions" value="198"/>
</dbReference>
<keyword evidence="3" id="KW-0547">Nucleotide-binding</keyword>
<comment type="catalytic activity">
    <reaction evidence="5">
        <text>a long-chain fatty acid + ATP + CoA = a long-chain fatty acyl-CoA + AMP + diphosphate</text>
        <dbReference type="Rhea" id="RHEA:15421"/>
        <dbReference type="ChEBI" id="CHEBI:30616"/>
        <dbReference type="ChEBI" id="CHEBI:33019"/>
        <dbReference type="ChEBI" id="CHEBI:57287"/>
        <dbReference type="ChEBI" id="CHEBI:57560"/>
        <dbReference type="ChEBI" id="CHEBI:83139"/>
        <dbReference type="ChEBI" id="CHEBI:456215"/>
        <dbReference type="EC" id="6.2.1.3"/>
    </reaction>
</comment>
<keyword evidence="4" id="KW-0067">ATP-binding</keyword>
<evidence type="ECO:0000313" key="7">
    <source>
        <dbReference type="EMBL" id="PPQ88125.1"/>
    </source>
</evidence>
<dbReference type="PANTHER" id="PTHR43272">
    <property type="entry name" value="LONG-CHAIN-FATTY-ACID--COA LIGASE"/>
    <property type="match status" value="1"/>
</dbReference>
<dbReference type="Gene3D" id="3.40.50.12780">
    <property type="entry name" value="N-terminal domain of ligase-like"/>
    <property type="match status" value="1"/>
</dbReference>
<keyword evidence="2" id="KW-0436">Ligase</keyword>
<dbReference type="GO" id="GO:0005886">
    <property type="term" value="C:plasma membrane"/>
    <property type="evidence" value="ECO:0007669"/>
    <property type="project" value="TreeGrafter"/>
</dbReference>
<evidence type="ECO:0000256" key="1">
    <source>
        <dbReference type="ARBA" id="ARBA00006432"/>
    </source>
</evidence>
<sequence length="715" mass="76965">MSPDSLHLLTSGLSLRPPNHFGSGSVEITSPVSGSGEGAVRRLAVTSTQLVERPHPSVSTIPDVVAYAARTYGTKYNAVGWRDTIKVHEEIREVVSVVNGKEVKQKKTWKLLELSDYKFLNFLEFAEAVGEVRNGLLRLGITKEDVVNVYSQTSLNWQLVSHGCASISTAIATAYDTLGADGLTHSLNEPDCVAIFTNSDLLPTLARVVPNTPKLRVVLYDGTPSTAVLDGMRATRPDLQFMHLDELRKLGENDQSGPLPSTLLEERRPSSETLACIMYTSGSTGAPKGVCITHGNLVASISSVTIVFGPNVPAGDIYLAYLPLAHVLEYIVELCALFVGVTSGYARPKTLTDAGVRGCRGDLIALKPQIMFGVPSVWETIRKGVVGKLNEGGALKKALFYGALEARRRGTPVLSGLGERIVLSKVREATGGKLKFAMNGGAAISKDTQEFLSVAIMPMMQGYGMTESCGMCTLLPPEYIQFGAVGLPVPSIEIKLLDVPSLGYLSSNTPPQGEVCIRGPSVFKSYYKRPDLNADESIWTKDGWFRTGDVGVWNKDGTLSLIDRIKNLVKMPNGEFIALEKLESVYKSCDYISNICVHVVPGATNPVAILFPHEANLRHALSLSQDPAVAHVKSADIATLCDDSYVQHIVLNACNEVGTKNGLNGSEVLCGVVLTPEEWTPETGLVSAAMKIKRAAVASTFSKEIEAVYSLLARG</sequence>
<evidence type="ECO:0000259" key="6">
    <source>
        <dbReference type="Pfam" id="PF00501"/>
    </source>
</evidence>
<dbReference type="Proteomes" id="UP000283269">
    <property type="component" value="Unassembled WGS sequence"/>
</dbReference>
<proteinExistence type="inferred from homology"/>
<dbReference type="PROSITE" id="PS00455">
    <property type="entry name" value="AMP_BINDING"/>
    <property type="match status" value="1"/>
</dbReference>
<comment type="caution">
    <text evidence="7">The sequence shown here is derived from an EMBL/GenBank/DDBJ whole genome shotgun (WGS) entry which is preliminary data.</text>
</comment>
<reference evidence="7 8" key="1">
    <citation type="journal article" date="2018" name="Evol. Lett.">
        <title>Horizontal gene cluster transfer increased hallucinogenic mushroom diversity.</title>
        <authorList>
            <person name="Reynolds H.T."/>
            <person name="Vijayakumar V."/>
            <person name="Gluck-Thaler E."/>
            <person name="Korotkin H.B."/>
            <person name="Matheny P.B."/>
            <person name="Slot J.C."/>
        </authorList>
    </citation>
    <scope>NUCLEOTIDE SEQUENCE [LARGE SCALE GENOMIC DNA]</scope>
    <source>
        <strain evidence="7 8">2631</strain>
    </source>
</reference>
<protein>
    <recommendedName>
        <fullName evidence="6">AMP-dependent synthetase/ligase domain-containing protein</fullName>
    </recommendedName>
</protein>
<dbReference type="AlphaFoldDB" id="A0A409XBJ9"/>
<dbReference type="EMBL" id="NHYD01002146">
    <property type="protein sequence ID" value="PPQ88125.1"/>
    <property type="molecule type" value="Genomic_DNA"/>
</dbReference>
<dbReference type="PANTHER" id="PTHR43272:SF83">
    <property type="entry name" value="ACYL-COA SYNTHETASE LONG-CHAIN, ISOFORM J"/>
    <property type="match status" value="1"/>
</dbReference>
<dbReference type="GO" id="GO:0004467">
    <property type="term" value="F:long-chain fatty acid-CoA ligase activity"/>
    <property type="evidence" value="ECO:0007669"/>
    <property type="project" value="UniProtKB-EC"/>
</dbReference>
<dbReference type="OrthoDB" id="1700726at2759"/>
<accession>A0A409XBJ9</accession>
<dbReference type="GO" id="GO:0005524">
    <property type="term" value="F:ATP binding"/>
    <property type="evidence" value="ECO:0007669"/>
    <property type="project" value="UniProtKB-KW"/>
</dbReference>
<dbReference type="STRING" id="93625.A0A409XBJ9"/>
<evidence type="ECO:0000313" key="8">
    <source>
        <dbReference type="Proteomes" id="UP000283269"/>
    </source>
</evidence>
<name>A0A409XBJ9_PSICY</name>
<dbReference type="InterPro" id="IPR042099">
    <property type="entry name" value="ANL_N_sf"/>
</dbReference>
<keyword evidence="8" id="KW-1185">Reference proteome</keyword>
<dbReference type="InterPro" id="IPR020845">
    <property type="entry name" value="AMP-binding_CS"/>
</dbReference>
<gene>
    <name evidence="7" type="ORF">CVT25_004881</name>
</gene>
<dbReference type="Pfam" id="PF00501">
    <property type="entry name" value="AMP-binding"/>
    <property type="match status" value="1"/>
</dbReference>
<evidence type="ECO:0000256" key="3">
    <source>
        <dbReference type="ARBA" id="ARBA00022741"/>
    </source>
</evidence>
<dbReference type="SUPFAM" id="SSF56801">
    <property type="entry name" value="Acetyl-CoA synthetase-like"/>
    <property type="match status" value="1"/>
</dbReference>
<dbReference type="InParanoid" id="A0A409XBJ9"/>
<dbReference type="GO" id="GO:0035336">
    <property type="term" value="P:long-chain fatty-acyl-CoA metabolic process"/>
    <property type="evidence" value="ECO:0007669"/>
    <property type="project" value="TreeGrafter"/>
</dbReference>
<evidence type="ECO:0000256" key="5">
    <source>
        <dbReference type="ARBA" id="ARBA00036813"/>
    </source>
</evidence>
<dbReference type="InterPro" id="IPR000873">
    <property type="entry name" value="AMP-dep_synth/lig_dom"/>
</dbReference>
<feature type="domain" description="AMP-dependent synthetase/ligase" evidence="6">
    <location>
        <begin position="115"/>
        <end position="527"/>
    </location>
</feature>
<organism evidence="7 8">
    <name type="scientific">Psilocybe cyanescens</name>
    <dbReference type="NCBI Taxonomy" id="93625"/>
    <lineage>
        <taxon>Eukaryota</taxon>
        <taxon>Fungi</taxon>
        <taxon>Dikarya</taxon>
        <taxon>Basidiomycota</taxon>
        <taxon>Agaricomycotina</taxon>
        <taxon>Agaricomycetes</taxon>
        <taxon>Agaricomycetidae</taxon>
        <taxon>Agaricales</taxon>
        <taxon>Agaricineae</taxon>
        <taxon>Strophariaceae</taxon>
        <taxon>Psilocybe</taxon>
    </lineage>
</organism>
<evidence type="ECO:0000256" key="2">
    <source>
        <dbReference type="ARBA" id="ARBA00022598"/>
    </source>
</evidence>
<dbReference type="GO" id="GO:0005811">
    <property type="term" value="C:lipid droplet"/>
    <property type="evidence" value="ECO:0007669"/>
    <property type="project" value="TreeGrafter"/>
</dbReference>
<comment type="similarity">
    <text evidence="1">Belongs to the ATP-dependent AMP-binding enzyme family.</text>
</comment>